<evidence type="ECO:0000313" key="2">
    <source>
        <dbReference type="EMBL" id="BAT26999.1"/>
    </source>
</evidence>
<dbReference type="InterPro" id="IPR018968">
    <property type="entry name" value="Phasin"/>
</dbReference>
<dbReference type="AlphaFoldDB" id="A0A0P0YZZ2"/>
<reference evidence="2" key="1">
    <citation type="journal article" date="2015" name="Proc. Natl. Acad. Sci. U.S.A.">
        <title>Bacterial clade with the ribosomal RNA operon on a small plasmid rather than the chromosome.</title>
        <authorList>
            <person name="Anda M."/>
            <person name="Ohtsubo Y."/>
            <person name="Okubo T."/>
            <person name="Sugawara M."/>
            <person name="Nagata Y."/>
            <person name="Tsuda M."/>
            <person name="Minamisawa K."/>
            <person name="Mitsui H."/>
        </authorList>
    </citation>
    <scope>NUCLEOTIDE SEQUENCE</scope>
    <source>
        <strain evidence="2">DSM 14790</strain>
    </source>
</reference>
<protein>
    <recommendedName>
        <fullName evidence="1">Phasin domain-containing protein</fullName>
    </recommendedName>
</protein>
<dbReference type="Pfam" id="PF09361">
    <property type="entry name" value="Phasin_2"/>
    <property type="match status" value="1"/>
</dbReference>
<feature type="domain" description="Phasin" evidence="1">
    <location>
        <begin position="20"/>
        <end position="117"/>
    </location>
</feature>
<evidence type="ECO:0000259" key="1">
    <source>
        <dbReference type="Pfam" id="PF09361"/>
    </source>
</evidence>
<proteinExistence type="predicted"/>
<dbReference type="EMBL" id="LC066374">
    <property type="protein sequence ID" value="BAT26999.1"/>
    <property type="molecule type" value="Genomic_DNA"/>
</dbReference>
<dbReference type="NCBIfam" id="TIGR01841">
    <property type="entry name" value="phasin"/>
    <property type="match status" value="1"/>
</dbReference>
<sequence length="146" mass="16011">MDVLPQTTTNPREIQMNAYEDASKFSKDAMDSALKSVSAMTKGFQQVASETSEFAKRAYEQQTEFMEKLFQVRSPDKAIALQSEYAKTAYQGWVSQATRMGEIYTDVAKETYKPFEHSLATLSTAGTSVATKPAAAAKQAAETKAA</sequence>
<dbReference type="InterPro" id="IPR010127">
    <property type="entry name" value="Phasin_subfam-1"/>
</dbReference>
<accession>A0A0P0YZZ2</accession>
<name>A0A0P0YZZ2_9HYPH</name>
<organism evidence="2">
    <name type="scientific">Aurantimonas coralicida</name>
    <dbReference type="NCBI Taxonomy" id="182270"/>
    <lineage>
        <taxon>Bacteria</taxon>
        <taxon>Pseudomonadati</taxon>
        <taxon>Pseudomonadota</taxon>
        <taxon>Alphaproteobacteria</taxon>
        <taxon>Hyphomicrobiales</taxon>
        <taxon>Aurantimonadaceae</taxon>
        <taxon>Aurantimonas</taxon>
    </lineage>
</organism>